<feature type="region of interest" description="Disordered" evidence="1">
    <location>
        <begin position="576"/>
        <end position="600"/>
    </location>
</feature>
<evidence type="ECO:0000313" key="4">
    <source>
        <dbReference type="Proteomes" id="UP000815325"/>
    </source>
</evidence>
<feature type="region of interest" description="Disordered" evidence="1">
    <location>
        <begin position="365"/>
        <end position="387"/>
    </location>
</feature>
<dbReference type="SMART" id="SM00320">
    <property type="entry name" value="WD40"/>
    <property type="match status" value="2"/>
</dbReference>
<organism evidence="3 4">
    <name type="scientific">Dunaliella salina</name>
    <name type="common">Green alga</name>
    <name type="synonym">Protococcus salinus</name>
    <dbReference type="NCBI Taxonomy" id="3046"/>
    <lineage>
        <taxon>Eukaryota</taxon>
        <taxon>Viridiplantae</taxon>
        <taxon>Chlorophyta</taxon>
        <taxon>core chlorophytes</taxon>
        <taxon>Chlorophyceae</taxon>
        <taxon>CS clade</taxon>
        <taxon>Chlamydomonadales</taxon>
        <taxon>Dunaliellaceae</taxon>
        <taxon>Dunaliella</taxon>
    </lineage>
</organism>
<proteinExistence type="predicted"/>
<feature type="region of interest" description="Disordered" evidence="1">
    <location>
        <begin position="192"/>
        <end position="222"/>
    </location>
</feature>
<evidence type="ECO:0000256" key="1">
    <source>
        <dbReference type="SAM" id="MobiDB-lite"/>
    </source>
</evidence>
<feature type="domain" description="Gem-associated protein 5 TPR" evidence="2">
    <location>
        <begin position="1078"/>
        <end position="1167"/>
    </location>
</feature>
<feature type="region of interest" description="Disordered" evidence="1">
    <location>
        <begin position="1"/>
        <end position="60"/>
    </location>
</feature>
<feature type="compositionally biased region" description="Polar residues" evidence="1">
    <location>
        <begin position="789"/>
        <end position="798"/>
    </location>
</feature>
<sequence>MPGPAQWAAAAEGNTSLPVPMSNLGGAKGQHGRGEPTGGAGSGGDRWRSGGSAPLRGPFAALQPKDASQDVERLLQQHAQHHPRPLQTPVASPHNSWGAALPLAPTPPPPPSFAPHLPALTSSTAALSGTCTAFAVLQPTHHSTLSDSCTAATDLSTGEGGFHELGCRCLVVVACQGGALAVLEWPTAPTPNPVGAASSSTSTSAPAHSVAGQPSLSSSGVSAREGASAPRVLFSMVQPGVEASQVVCGLPPRLPGFLAAACLHGSSNVVVRLIPLTASARAHAAHYANAIASSQAVDPSATVFASVPSAAASTTTSSADARSSVPQTGSLASDATGAETHADLGTSLHAAPSAAAVASATSDISPTVAHSHARPPGSSLADPAHTASNEMEQGLDACMQCAEDGVLSFSLQQPNVPGGAVSCLAWLPGCRLLALACGDGSVQLWRLPIIWPHSQPATQALSSARGHAVPQMHTAMLESALPAAAAAASTSSLVAVPESASPAAAAAAATTSSARQAAAMEPQALGVVSSALDRHTGMEDNAVHSMVPHIVHVLKSHNDQVLGMQATTWPLPAAAPSPCGGAHAPSNPAPNPSCGSEGQRVPAVAFQGTSEKVQMGPAVGRGVGDVCVLFTAGRDQTVRSWVLDPLLLLQQHWRQRQQQQQQQQQRQQQEKQQQELLLLQQQAELQGQQQHVESQEQQQQQQQQQSILEQVESQKEPQQQEQQQQQQQPHRGGGGVEEQHQAELLAAKARAEAAVDALLSKYVEAPEGPHPELGRQHQHQQQQQQQQQAPSSAQNTHQESLKGSPLDTTPEQPPHHHAPDHDLGKPSGDSKAASSSPGPAAAAKGAAPNSTGAGAKAGEQLQQLVQSLLHPPPPYKSELVGQMGGRQRKGPVLGAKPILGPPSLDTPEAQQQAIAAIAALTRALWPASCSNSSSTTSTTASCCAAAAPIGSNESTIETTGEASTVLPSSGDAALQAALNILHAAQGEDSVHGGANSVHGGANSANGAAADGAGAASGSGVGGILQGAHAIGQDAGVDGVAGLPGCTSMSDTTPGALQMLAELSGDAGVMQVAGVLPKQAERQVMAALLRGDVRRALQIAVANRLLSADLVSVSASLGRPVWAAASRFYAMQQERAGQAHVAAMHLLAIGDREDAAAVYRRAGLLAEARQVEAST</sequence>
<protein>
    <recommendedName>
        <fullName evidence="2">Gem-associated protein 5 TPR domain-containing protein</fullName>
    </recommendedName>
</protein>
<name>A0ABQ7GGJ7_DUNSA</name>
<dbReference type="Proteomes" id="UP000815325">
    <property type="component" value="Unassembled WGS sequence"/>
</dbReference>
<dbReference type="InterPro" id="IPR036322">
    <property type="entry name" value="WD40_repeat_dom_sf"/>
</dbReference>
<feature type="compositionally biased region" description="Polar residues" evidence="1">
    <location>
        <begin position="212"/>
        <end position="221"/>
    </location>
</feature>
<accession>A0ABQ7GGJ7</accession>
<gene>
    <name evidence="3" type="ORF">DUNSADRAFT_9836</name>
</gene>
<feature type="region of interest" description="Disordered" evidence="1">
    <location>
        <begin position="765"/>
        <end position="856"/>
    </location>
</feature>
<dbReference type="Pfam" id="PF23774">
    <property type="entry name" value="TPR_GEMI5"/>
    <property type="match status" value="1"/>
</dbReference>
<feature type="compositionally biased region" description="Low complexity" evidence="1">
    <location>
        <begin position="779"/>
        <end position="788"/>
    </location>
</feature>
<feature type="compositionally biased region" description="Low complexity" evidence="1">
    <location>
        <begin position="315"/>
        <end position="325"/>
    </location>
</feature>
<feature type="compositionally biased region" description="Low complexity" evidence="1">
    <location>
        <begin position="825"/>
        <end position="848"/>
    </location>
</feature>
<dbReference type="InterPro" id="IPR015943">
    <property type="entry name" value="WD40/YVTN_repeat-like_dom_sf"/>
</dbReference>
<feature type="region of interest" description="Disordered" evidence="1">
    <location>
        <begin position="315"/>
        <end position="336"/>
    </location>
</feature>
<feature type="compositionally biased region" description="Low complexity" evidence="1">
    <location>
        <begin position="196"/>
        <end position="211"/>
    </location>
</feature>
<evidence type="ECO:0000313" key="3">
    <source>
        <dbReference type="EMBL" id="KAF5833729.1"/>
    </source>
</evidence>
<dbReference type="SUPFAM" id="SSF50978">
    <property type="entry name" value="WD40 repeat-like"/>
    <property type="match status" value="1"/>
</dbReference>
<reference evidence="3" key="1">
    <citation type="submission" date="2017-08" db="EMBL/GenBank/DDBJ databases">
        <authorList>
            <person name="Polle J.E."/>
            <person name="Barry K."/>
            <person name="Cushman J."/>
            <person name="Schmutz J."/>
            <person name="Tran D."/>
            <person name="Hathwaick L.T."/>
            <person name="Yim W.C."/>
            <person name="Jenkins J."/>
            <person name="Mckie-Krisberg Z.M."/>
            <person name="Prochnik S."/>
            <person name="Lindquist E."/>
            <person name="Dockter R.B."/>
            <person name="Adam C."/>
            <person name="Molina H."/>
            <person name="Bunkerborg J."/>
            <person name="Jin E."/>
            <person name="Buchheim M."/>
            <person name="Magnuson J."/>
        </authorList>
    </citation>
    <scope>NUCLEOTIDE SEQUENCE</scope>
    <source>
        <strain evidence="3">CCAP 19/18</strain>
    </source>
</reference>
<feature type="compositionally biased region" description="Low complexity" evidence="1">
    <location>
        <begin position="708"/>
        <end position="728"/>
    </location>
</feature>
<keyword evidence="4" id="KW-1185">Reference proteome</keyword>
<dbReference type="EMBL" id="MU069794">
    <property type="protein sequence ID" value="KAF5833729.1"/>
    <property type="molecule type" value="Genomic_DNA"/>
</dbReference>
<feature type="compositionally biased region" description="Gly residues" evidence="1">
    <location>
        <begin position="35"/>
        <end position="44"/>
    </location>
</feature>
<evidence type="ECO:0000259" key="2">
    <source>
        <dbReference type="Pfam" id="PF23774"/>
    </source>
</evidence>
<comment type="caution">
    <text evidence="3">The sequence shown here is derived from an EMBL/GenBank/DDBJ whole genome shotgun (WGS) entry which is preliminary data.</text>
</comment>
<feature type="region of interest" description="Disordered" evidence="1">
    <location>
        <begin position="708"/>
        <end position="739"/>
    </location>
</feature>
<feature type="region of interest" description="Disordered" evidence="1">
    <location>
        <begin position="75"/>
        <end position="98"/>
    </location>
</feature>
<dbReference type="PANTHER" id="PTHR35310">
    <property type="entry name" value="CELL WALL INTEGRITY/STRESS RESPONSE COMPONENT-LIKE PROTEIN"/>
    <property type="match status" value="1"/>
</dbReference>
<dbReference type="Gene3D" id="2.130.10.10">
    <property type="entry name" value="YVTN repeat-like/Quinoprotein amine dehydrogenase"/>
    <property type="match status" value="1"/>
</dbReference>
<dbReference type="InterPro" id="IPR056421">
    <property type="entry name" value="TPR_GEMI5"/>
</dbReference>
<dbReference type="PANTHER" id="PTHR35310:SF1">
    <property type="entry name" value="CELL WALL INTEGRITY_STRESS RESPONSE COMPONENT-LIKE PROTEIN"/>
    <property type="match status" value="1"/>
</dbReference>
<feature type="compositionally biased region" description="Basic and acidic residues" evidence="1">
    <location>
        <begin position="813"/>
        <end position="824"/>
    </location>
</feature>
<dbReference type="InterPro" id="IPR001680">
    <property type="entry name" value="WD40_rpt"/>
</dbReference>